<gene>
    <name evidence="3" type="ORF">N0F65_009839</name>
</gene>
<keyword evidence="4" id="KW-1185">Reference proteome</keyword>
<dbReference type="AlphaFoldDB" id="A0AAV2YSQ3"/>
<dbReference type="SUPFAM" id="SSF56112">
    <property type="entry name" value="Protein kinase-like (PK-like)"/>
    <property type="match status" value="1"/>
</dbReference>
<feature type="domain" description="SWIM-type" evidence="2">
    <location>
        <begin position="375"/>
        <end position="399"/>
    </location>
</feature>
<accession>A0AAV2YSQ3</accession>
<comment type="caution">
    <text evidence="3">The sequence shown here is derived from an EMBL/GenBank/DDBJ whole genome shotgun (WGS) entry which is preliminary data.</text>
</comment>
<dbReference type="InterPro" id="IPR007527">
    <property type="entry name" value="Znf_SWIM"/>
</dbReference>
<evidence type="ECO:0000313" key="4">
    <source>
        <dbReference type="Proteomes" id="UP001146120"/>
    </source>
</evidence>
<feature type="non-terminal residue" evidence="3">
    <location>
        <position position="1"/>
    </location>
</feature>
<dbReference type="InterPro" id="IPR011009">
    <property type="entry name" value="Kinase-like_dom_sf"/>
</dbReference>
<keyword evidence="1" id="KW-0863">Zinc-finger</keyword>
<reference evidence="3" key="2">
    <citation type="journal article" date="2023" name="Microbiol Resour">
        <title>Decontamination and Annotation of the Draft Genome Sequence of the Oomycete Lagenidium giganteum ARSEF 373.</title>
        <authorList>
            <person name="Morgan W.R."/>
            <person name="Tartar A."/>
        </authorList>
    </citation>
    <scope>NUCLEOTIDE SEQUENCE</scope>
    <source>
        <strain evidence="3">ARSEF 373</strain>
    </source>
</reference>
<evidence type="ECO:0000313" key="3">
    <source>
        <dbReference type="EMBL" id="DAZ97306.1"/>
    </source>
</evidence>
<evidence type="ECO:0000256" key="1">
    <source>
        <dbReference type="PROSITE-ProRule" id="PRU00325"/>
    </source>
</evidence>
<dbReference type="EMBL" id="DAKRPA010000140">
    <property type="protein sequence ID" value="DAZ97306.1"/>
    <property type="molecule type" value="Genomic_DNA"/>
</dbReference>
<keyword evidence="1" id="KW-0862">Zinc</keyword>
<dbReference type="PROSITE" id="PS50966">
    <property type="entry name" value="ZF_SWIM"/>
    <property type="match status" value="1"/>
</dbReference>
<proteinExistence type="predicted"/>
<keyword evidence="1" id="KW-0479">Metal-binding</keyword>
<organism evidence="3 4">
    <name type="scientific">Lagenidium giganteum</name>
    <dbReference type="NCBI Taxonomy" id="4803"/>
    <lineage>
        <taxon>Eukaryota</taxon>
        <taxon>Sar</taxon>
        <taxon>Stramenopiles</taxon>
        <taxon>Oomycota</taxon>
        <taxon>Peronosporomycetes</taxon>
        <taxon>Pythiales</taxon>
        <taxon>Pythiaceae</taxon>
    </lineage>
</organism>
<evidence type="ECO:0000259" key="2">
    <source>
        <dbReference type="PROSITE" id="PS50966"/>
    </source>
</evidence>
<reference evidence="3" key="1">
    <citation type="submission" date="2022-11" db="EMBL/GenBank/DDBJ databases">
        <authorList>
            <person name="Morgan W.R."/>
            <person name="Tartar A."/>
        </authorList>
    </citation>
    <scope>NUCLEOTIDE SEQUENCE</scope>
    <source>
        <strain evidence="3">ARSEF 373</strain>
    </source>
</reference>
<dbReference type="Pfam" id="PF04434">
    <property type="entry name" value="SWIM"/>
    <property type="match status" value="1"/>
</dbReference>
<name>A0AAV2YSQ3_9STRA</name>
<dbReference type="Proteomes" id="UP001146120">
    <property type="component" value="Unassembled WGS sequence"/>
</dbReference>
<dbReference type="Gene3D" id="1.10.510.10">
    <property type="entry name" value="Transferase(Phosphotransferase) domain 1"/>
    <property type="match status" value="1"/>
</dbReference>
<dbReference type="GO" id="GO:0008270">
    <property type="term" value="F:zinc ion binding"/>
    <property type="evidence" value="ECO:0007669"/>
    <property type="project" value="UniProtKB-KW"/>
</dbReference>
<sequence length="399" mass="45224">PWKDAVFRRLSAAGGHPNIVHFHLRESRTLLQKVLEYCHAGDLFIILMRSPKQRFSQQHSWTYFVQIVRAITVVTSRIGTCRAAERRRSVQAVRLWAELHAQQRTSGQAHLASAVCPAFRILCTHGCRAILESWRMLDVCSTSMQLMMSRLLQPDPALRFDSMDAILQKVRWIPRSDKVSKGAIVSSFSVVKKGLCKQTKNTSQMLRFTSINNWLRNGDIKKGSTFPSDSDALHAIQDLALALKKSVHVAERSGVHHPVECISKSGPYFVVRFVDGSYGVWYVSSCHHEHINCALMPKLTCRQIQQLPAFSAAMTAMCKELMSDVYKRSVQADEWQRQGYMVTPAAYKLLQTQTSLSPDDICYVTKRSLVKATEHEVSLKEPKCSCTFMDQQGIPCRHL</sequence>
<protein>
    <recommendedName>
        <fullName evidence="2">SWIM-type domain-containing protein</fullName>
    </recommendedName>
</protein>